<evidence type="ECO:0000256" key="6">
    <source>
        <dbReference type="ARBA" id="ARBA00022989"/>
    </source>
</evidence>
<protein>
    <submittedName>
        <fullName evidence="9">Iron ABC transporter permease</fullName>
    </submittedName>
</protein>
<accession>A0A2W1NZS1</accession>
<evidence type="ECO:0000256" key="1">
    <source>
        <dbReference type="ARBA" id="ARBA00004651"/>
    </source>
</evidence>
<dbReference type="EMBL" id="NHRJ02000007">
    <property type="protein sequence ID" value="PZE20378.1"/>
    <property type="molecule type" value="Genomic_DNA"/>
</dbReference>
<keyword evidence="3" id="KW-0813">Transport</keyword>
<comment type="similarity">
    <text evidence="2">Belongs to the binding-protein-dependent transport system permease family. FecCD subfamily.</text>
</comment>
<feature type="transmembrane region" description="Helical" evidence="8">
    <location>
        <begin position="287"/>
        <end position="304"/>
    </location>
</feature>
<feature type="transmembrane region" description="Helical" evidence="8">
    <location>
        <begin position="248"/>
        <end position="275"/>
    </location>
</feature>
<feature type="transmembrane region" description="Helical" evidence="8">
    <location>
        <begin position="316"/>
        <end position="336"/>
    </location>
</feature>
<evidence type="ECO:0000256" key="3">
    <source>
        <dbReference type="ARBA" id="ARBA00022448"/>
    </source>
</evidence>
<dbReference type="PANTHER" id="PTHR30472:SF25">
    <property type="entry name" value="ABC TRANSPORTER PERMEASE PROTEIN MJ0876-RELATED"/>
    <property type="match status" value="1"/>
</dbReference>
<dbReference type="InterPro" id="IPR037294">
    <property type="entry name" value="ABC_BtuC-like"/>
</dbReference>
<feature type="transmembrane region" description="Helical" evidence="8">
    <location>
        <begin position="128"/>
        <end position="148"/>
    </location>
</feature>
<comment type="caution">
    <text evidence="9">The sequence shown here is derived from an EMBL/GenBank/DDBJ whole genome shotgun (WGS) entry which is preliminary data.</text>
</comment>
<dbReference type="OrthoDB" id="9811721at2"/>
<evidence type="ECO:0000256" key="7">
    <source>
        <dbReference type="ARBA" id="ARBA00023136"/>
    </source>
</evidence>
<organism evidence="9 10">
    <name type="scientific">Paenibacillus xerothermodurans</name>
    <dbReference type="NCBI Taxonomy" id="1977292"/>
    <lineage>
        <taxon>Bacteria</taxon>
        <taxon>Bacillati</taxon>
        <taxon>Bacillota</taxon>
        <taxon>Bacilli</taxon>
        <taxon>Bacillales</taxon>
        <taxon>Paenibacillaceae</taxon>
        <taxon>Paenibacillus</taxon>
    </lineage>
</organism>
<dbReference type="AlphaFoldDB" id="A0A2W1NZS1"/>
<feature type="transmembrane region" description="Helical" evidence="8">
    <location>
        <begin position="201"/>
        <end position="222"/>
    </location>
</feature>
<comment type="subcellular location">
    <subcellularLocation>
        <location evidence="1">Cell membrane</location>
        <topology evidence="1">Multi-pass membrane protein</topology>
    </subcellularLocation>
</comment>
<keyword evidence="6 8" id="KW-1133">Transmembrane helix</keyword>
<dbReference type="SUPFAM" id="SSF81345">
    <property type="entry name" value="ABC transporter involved in vitamin B12 uptake, BtuC"/>
    <property type="match status" value="1"/>
</dbReference>
<keyword evidence="5 8" id="KW-0812">Transmembrane</keyword>
<reference evidence="9" key="1">
    <citation type="submission" date="2018-06" db="EMBL/GenBank/DDBJ databases">
        <title>Paenibacillus xerothermodurans sp. nov. an extremely dry heat resistant spore forming bacterium isolated from the soil of Cape Canaveral, Florida.</title>
        <authorList>
            <person name="Seuylemezian A."/>
            <person name="Kaur N."/>
            <person name="Patil P."/>
            <person name="Patil P."/>
            <person name="Mayilraj S."/>
            <person name="Vaishampayan P."/>
        </authorList>
    </citation>
    <scope>NUCLEOTIDE SEQUENCE [LARGE SCALE GENOMIC DNA]</scope>
    <source>
        <strain evidence="9">ATCC 27380</strain>
    </source>
</reference>
<evidence type="ECO:0000256" key="8">
    <source>
        <dbReference type="SAM" id="Phobius"/>
    </source>
</evidence>
<dbReference type="Gene3D" id="1.10.3470.10">
    <property type="entry name" value="ABC transporter involved in vitamin B12 uptake, BtuC"/>
    <property type="match status" value="1"/>
</dbReference>
<dbReference type="RefSeq" id="WP_089200458.1">
    <property type="nucleotide sequence ID" value="NZ_NHRJ02000007.1"/>
</dbReference>
<dbReference type="FunFam" id="1.10.3470.10:FF:000001">
    <property type="entry name" value="Vitamin B12 ABC transporter permease BtuC"/>
    <property type="match status" value="1"/>
</dbReference>
<gene>
    <name evidence="9" type="ORF">CBW46_013130</name>
</gene>
<proteinExistence type="inferred from homology"/>
<keyword evidence="10" id="KW-1185">Reference proteome</keyword>
<evidence type="ECO:0000256" key="5">
    <source>
        <dbReference type="ARBA" id="ARBA00022692"/>
    </source>
</evidence>
<keyword evidence="7 8" id="KW-0472">Membrane</keyword>
<dbReference type="PANTHER" id="PTHR30472">
    <property type="entry name" value="FERRIC ENTEROBACTIN TRANSPORT SYSTEM PERMEASE PROTEIN"/>
    <property type="match status" value="1"/>
</dbReference>
<evidence type="ECO:0000256" key="2">
    <source>
        <dbReference type="ARBA" id="ARBA00007935"/>
    </source>
</evidence>
<feature type="transmembrane region" description="Helical" evidence="8">
    <location>
        <begin position="71"/>
        <end position="88"/>
    </location>
</feature>
<evidence type="ECO:0000313" key="10">
    <source>
        <dbReference type="Proteomes" id="UP000214746"/>
    </source>
</evidence>
<dbReference type="GO" id="GO:0033214">
    <property type="term" value="P:siderophore-iron import into cell"/>
    <property type="evidence" value="ECO:0007669"/>
    <property type="project" value="TreeGrafter"/>
</dbReference>
<evidence type="ECO:0000256" key="4">
    <source>
        <dbReference type="ARBA" id="ARBA00022475"/>
    </source>
</evidence>
<name>A0A2W1NZS1_PAEXE</name>
<dbReference type="Proteomes" id="UP000214746">
    <property type="component" value="Unassembled WGS sequence"/>
</dbReference>
<evidence type="ECO:0000313" key="9">
    <source>
        <dbReference type="EMBL" id="PZE20378.1"/>
    </source>
</evidence>
<dbReference type="InterPro" id="IPR000522">
    <property type="entry name" value="ABC_transptr_permease_BtuC"/>
</dbReference>
<keyword evidence="4" id="KW-1003">Cell membrane</keyword>
<dbReference type="Pfam" id="PF01032">
    <property type="entry name" value="FecCD"/>
    <property type="match status" value="1"/>
</dbReference>
<dbReference type="GO" id="GO:0005886">
    <property type="term" value="C:plasma membrane"/>
    <property type="evidence" value="ECO:0007669"/>
    <property type="project" value="UniProtKB-SubCell"/>
</dbReference>
<dbReference type="GO" id="GO:0022857">
    <property type="term" value="F:transmembrane transporter activity"/>
    <property type="evidence" value="ECO:0007669"/>
    <property type="project" value="InterPro"/>
</dbReference>
<dbReference type="CDD" id="cd06550">
    <property type="entry name" value="TM_ABC_iron-siderophores_like"/>
    <property type="match status" value="1"/>
</dbReference>
<sequence length="343" mass="36525">MKRKLLLWGGAGLLLLFLSVTVSLSVGSVHVPLAQVWSILAHHLPWVGEWVPARWEPATEQIIWRVRLPRVLLGLLVGAALGVAGTAFQGVLRNPLADPFTLGVSSGAAVGAAFLILFGLQFALFGAWTIPIVAFTTGAMSLVAVLLLARTNGKLKMETVLLSGVVMHSFLGSFISLMVASSKGVVNEIVFWMMGSLSLRGWTYSLVLLPYLAVGVVVLLTFGRAMNLFALGESQAAHLGVRVERTKLVVLTAATLITAAAVSVSGVVAFVGLIVPHLLRILMGPDYRLLLPLSLLGGAVYVLWADTLARTMLGAAEIPLGVVTAFLGAPFFAYLLRRNKRAL</sequence>
<feature type="transmembrane region" description="Helical" evidence="8">
    <location>
        <begin position="100"/>
        <end position="122"/>
    </location>
</feature>